<proteinExistence type="predicted"/>
<keyword evidence="5 13" id="KW-0418">Kinase</keyword>
<dbReference type="GO" id="GO:0005737">
    <property type="term" value="C:cytoplasm"/>
    <property type="evidence" value="ECO:0007669"/>
    <property type="project" value="InterPro"/>
</dbReference>
<evidence type="ECO:0000259" key="11">
    <source>
        <dbReference type="PROSITE" id="PS50851"/>
    </source>
</evidence>
<dbReference type="PROSITE" id="PS50109">
    <property type="entry name" value="HIS_KIN"/>
    <property type="match status" value="1"/>
</dbReference>
<dbReference type="InterPro" id="IPR037006">
    <property type="entry name" value="CheA-like_homodim_sf"/>
</dbReference>
<accession>A0A5D0MKT3</accession>
<dbReference type="SMART" id="SM00387">
    <property type="entry name" value="HATPase_c"/>
    <property type="match status" value="1"/>
</dbReference>
<dbReference type="GO" id="GO:0005524">
    <property type="term" value="F:ATP binding"/>
    <property type="evidence" value="ECO:0007669"/>
    <property type="project" value="UniProtKB-KW"/>
</dbReference>
<dbReference type="InterPro" id="IPR008207">
    <property type="entry name" value="Sig_transdc_His_kin_Hpt_dom"/>
</dbReference>
<sequence>MAKINKKELIDFFLMESAEHFEAIQNGLLVLERDPGNWSVIDELFRSAHTIKGSAAMVGFKNVAHIAHSLEDTLDQLRKGNITPEEKLVTFLLDFVEKFNGLINKNKRDLNEQETEDFEKILEENITSEQKQQESKEQTDESSAVKEGSETSEQTELAEEKTERVESATRKAILENADEKYNKTLDTSYSDEFIRIRLERLDNLLNLVGELITNKNRQTDRVHALKNLGVDLEYTKNRLMNIIKEFEEKYSYSMENLREMPAEDSTFADFSETEFDRYDDFNIFSRRLAEIGNDIVTIINDILTNFTYFTEETDYIGKITDSLQRNLTDIRMVPVDRLFNIALRTVRTASISENKLVNINLSGESIELDKSLIDALNEVIIHIIRNAVSHGIEDRKTRKKYGKNEEGIINLSASRESNIIVFEISDDGEGIDPTKLKDKAVELGILARYDADNMRADKVMDLIFHPGFSTKAGAGDVSGRGVGLDAVKKKIESLGGSIYVNSEKGKGTTFILNVPITLLIADYLVLRENKQLFSIPIIGVHETFEIHPDEIRKIGNHFFYEVRGDIYEIHDLGTLIKQTSQASFKEGNIGILVDGPRKSYVLTVDELIGRETAVTKKMGRFLSGLSYFAGANIGPQGEVRFIIDTIKLMEAKSGTITYKRDTGSEKKTKGINYISNSILVVDDSISVRKYLKKLLSDEYYVDEAVDGVDALRKLETKRYDLVITDLEMPSMNGYELIEHIRTIKGDNLTHIFVLTSRATEKHRMKAMELGANEFIIKPIREQSIMNKVKGVMIERANV</sequence>
<evidence type="ECO:0000256" key="2">
    <source>
        <dbReference type="ARBA" id="ARBA00012438"/>
    </source>
</evidence>
<dbReference type="SMART" id="SM01231">
    <property type="entry name" value="H-kinase_dim"/>
    <property type="match status" value="1"/>
</dbReference>
<dbReference type="InterPro" id="IPR004105">
    <property type="entry name" value="CheA-like_dim"/>
</dbReference>
<dbReference type="Pfam" id="PF01627">
    <property type="entry name" value="Hpt"/>
    <property type="match status" value="1"/>
</dbReference>
<dbReference type="InterPro" id="IPR002545">
    <property type="entry name" value="CheW-lke_dom"/>
</dbReference>
<feature type="domain" description="HPt" evidence="12">
    <location>
        <begin position="2"/>
        <end position="106"/>
    </location>
</feature>
<dbReference type="FunFam" id="3.30.565.10:FF:000016">
    <property type="entry name" value="Chemotaxis protein CheA, putative"/>
    <property type="match status" value="1"/>
</dbReference>
<evidence type="ECO:0000256" key="3">
    <source>
        <dbReference type="ARBA" id="ARBA00022553"/>
    </source>
</evidence>
<dbReference type="InterPro" id="IPR036641">
    <property type="entry name" value="HPT_dom_sf"/>
</dbReference>
<dbReference type="InterPro" id="IPR036061">
    <property type="entry name" value="CheW-like_dom_sf"/>
</dbReference>
<dbReference type="Gene3D" id="2.30.30.40">
    <property type="entry name" value="SH3 Domains"/>
    <property type="match status" value="1"/>
</dbReference>
<dbReference type="SMART" id="SM00260">
    <property type="entry name" value="CheW"/>
    <property type="match status" value="1"/>
</dbReference>
<dbReference type="Pfam" id="PF02518">
    <property type="entry name" value="HATPase_c"/>
    <property type="match status" value="1"/>
</dbReference>
<dbReference type="GO" id="GO:0006935">
    <property type="term" value="P:chemotaxis"/>
    <property type="evidence" value="ECO:0007669"/>
    <property type="project" value="UniProtKB-KW"/>
</dbReference>
<evidence type="ECO:0000259" key="12">
    <source>
        <dbReference type="PROSITE" id="PS50894"/>
    </source>
</evidence>
<dbReference type="SMART" id="SM00073">
    <property type="entry name" value="HPT"/>
    <property type="match status" value="1"/>
</dbReference>
<dbReference type="InterPro" id="IPR003594">
    <property type="entry name" value="HATPase_dom"/>
</dbReference>
<dbReference type="InterPro" id="IPR001789">
    <property type="entry name" value="Sig_transdc_resp-reg_receiver"/>
</dbReference>
<evidence type="ECO:0000259" key="9">
    <source>
        <dbReference type="PROSITE" id="PS50109"/>
    </source>
</evidence>
<evidence type="ECO:0000256" key="5">
    <source>
        <dbReference type="ARBA" id="ARBA00022777"/>
    </source>
</evidence>
<dbReference type="Gene3D" id="3.30.565.10">
    <property type="entry name" value="Histidine kinase-like ATPase, C-terminal domain"/>
    <property type="match status" value="1"/>
</dbReference>
<evidence type="ECO:0000256" key="7">
    <source>
        <dbReference type="PROSITE-ProRule" id="PRU00169"/>
    </source>
</evidence>
<dbReference type="InterPro" id="IPR011006">
    <property type="entry name" value="CheY-like_superfamily"/>
</dbReference>
<feature type="domain" description="Response regulatory" evidence="10">
    <location>
        <begin position="677"/>
        <end position="792"/>
    </location>
</feature>
<evidence type="ECO:0000256" key="1">
    <source>
        <dbReference type="ARBA" id="ARBA00000085"/>
    </source>
</evidence>
<feature type="modified residue" description="4-aspartylphosphate" evidence="7">
    <location>
        <position position="725"/>
    </location>
</feature>
<dbReference type="PANTHER" id="PTHR43395:SF1">
    <property type="entry name" value="CHEMOTAXIS PROTEIN CHEA"/>
    <property type="match status" value="1"/>
</dbReference>
<gene>
    <name evidence="13" type="ORF">FXF49_08580</name>
</gene>
<dbReference type="EMBL" id="VSIV01000220">
    <property type="protein sequence ID" value="TYB33002.1"/>
    <property type="molecule type" value="Genomic_DNA"/>
</dbReference>
<dbReference type="SUPFAM" id="SSF50341">
    <property type="entry name" value="CheW-like"/>
    <property type="match status" value="1"/>
</dbReference>
<dbReference type="PROSITE" id="PS50894">
    <property type="entry name" value="HPT"/>
    <property type="match status" value="1"/>
</dbReference>
<keyword evidence="3 7" id="KW-0597">Phosphoprotein</keyword>
<dbReference type="InterPro" id="IPR036097">
    <property type="entry name" value="HisK_dim/P_sf"/>
</dbReference>
<dbReference type="InterPro" id="IPR051315">
    <property type="entry name" value="Bact_Chemotaxis_CheA"/>
</dbReference>
<dbReference type="CDD" id="cd00088">
    <property type="entry name" value="HPT"/>
    <property type="match status" value="1"/>
</dbReference>
<dbReference type="Proteomes" id="UP000323337">
    <property type="component" value="Unassembled WGS sequence"/>
</dbReference>
<dbReference type="Pfam" id="PF01584">
    <property type="entry name" value="CheW"/>
    <property type="match status" value="1"/>
</dbReference>
<feature type="domain" description="CheW-like" evidence="11">
    <location>
        <begin position="520"/>
        <end position="654"/>
    </location>
</feature>
<dbReference type="Pfam" id="PF00072">
    <property type="entry name" value="Response_reg"/>
    <property type="match status" value="1"/>
</dbReference>
<dbReference type="Pfam" id="PF02895">
    <property type="entry name" value="H-kinase_dim"/>
    <property type="match status" value="1"/>
</dbReference>
<comment type="catalytic activity">
    <reaction evidence="1">
        <text>ATP + protein L-histidine = ADP + protein N-phospho-L-histidine.</text>
        <dbReference type="EC" id="2.7.13.3"/>
    </reaction>
</comment>
<evidence type="ECO:0000313" key="13">
    <source>
        <dbReference type="EMBL" id="TYB33002.1"/>
    </source>
</evidence>
<dbReference type="Gene3D" id="1.10.287.560">
    <property type="entry name" value="Histidine kinase CheA-like, homodimeric domain"/>
    <property type="match status" value="1"/>
</dbReference>
<dbReference type="GO" id="GO:0000155">
    <property type="term" value="F:phosphorelay sensor kinase activity"/>
    <property type="evidence" value="ECO:0007669"/>
    <property type="project" value="InterPro"/>
</dbReference>
<evidence type="ECO:0000313" key="14">
    <source>
        <dbReference type="Proteomes" id="UP000323337"/>
    </source>
</evidence>
<dbReference type="SUPFAM" id="SSF55874">
    <property type="entry name" value="ATPase domain of HSP90 chaperone/DNA topoisomerase II/histidine kinase"/>
    <property type="match status" value="1"/>
</dbReference>
<name>A0A5D0MKT3_FLESI</name>
<dbReference type="EC" id="2.7.13.3" evidence="2"/>
<dbReference type="SUPFAM" id="SSF47384">
    <property type="entry name" value="Homodimeric domain of signal transducing histidine kinase"/>
    <property type="match status" value="1"/>
</dbReference>
<dbReference type="SUPFAM" id="SSF52172">
    <property type="entry name" value="CheY-like"/>
    <property type="match status" value="1"/>
</dbReference>
<protein>
    <recommendedName>
        <fullName evidence="2">histidine kinase</fullName>
        <ecNumber evidence="2">2.7.13.3</ecNumber>
    </recommendedName>
</protein>
<dbReference type="AlphaFoldDB" id="A0A5D0MKT3"/>
<keyword evidence="4" id="KW-0808">Transferase</keyword>
<dbReference type="SUPFAM" id="SSF47226">
    <property type="entry name" value="Histidine-containing phosphotransfer domain, HPT domain"/>
    <property type="match status" value="1"/>
</dbReference>
<dbReference type="PRINTS" id="PR00344">
    <property type="entry name" value="BCTRLSENSOR"/>
</dbReference>
<organism evidence="13 14">
    <name type="scientific">Flexistipes sinusarabici</name>
    <dbReference type="NCBI Taxonomy" id="2352"/>
    <lineage>
        <taxon>Bacteria</taxon>
        <taxon>Pseudomonadati</taxon>
        <taxon>Deferribacterota</taxon>
        <taxon>Deferribacteres</taxon>
        <taxon>Deferribacterales</taxon>
        <taxon>Flexistipitaceae</taxon>
        <taxon>Flexistipes</taxon>
    </lineage>
</organism>
<dbReference type="RefSeq" id="WP_303701490.1">
    <property type="nucleotide sequence ID" value="NZ_VSIV01000220.1"/>
</dbReference>
<dbReference type="InterPro" id="IPR036890">
    <property type="entry name" value="HATPase_C_sf"/>
</dbReference>
<dbReference type="PROSITE" id="PS50851">
    <property type="entry name" value="CHEW"/>
    <property type="match status" value="1"/>
</dbReference>
<evidence type="ECO:0000259" key="10">
    <source>
        <dbReference type="PROSITE" id="PS50110"/>
    </source>
</evidence>
<dbReference type="Gene3D" id="1.20.120.160">
    <property type="entry name" value="HPT domain"/>
    <property type="match status" value="1"/>
</dbReference>
<dbReference type="Gene3D" id="3.40.50.2300">
    <property type="match status" value="1"/>
</dbReference>
<evidence type="ECO:0000256" key="8">
    <source>
        <dbReference type="SAM" id="MobiDB-lite"/>
    </source>
</evidence>
<dbReference type="InterPro" id="IPR004358">
    <property type="entry name" value="Sig_transdc_His_kin-like_C"/>
</dbReference>
<dbReference type="PANTHER" id="PTHR43395">
    <property type="entry name" value="SENSOR HISTIDINE KINASE CHEA"/>
    <property type="match status" value="1"/>
</dbReference>
<reference evidence="13 14" key="1">
    <citation type="submission" date="2019-08" db="EMBL/GenBank/DDBJ databases">
        <title>Genomic characterization of a novel candidate phylum (ARYD3) from a high temperature, high salinity tertiary oil reservoir in north central Oklahoma, USA.</title>
        <authorList>
            <person name="Youssef N.H."/>
            <person name="Yadav A."/>
            <person name="Elshahed M.S."/>
        </authorList>
    </citation>
    <scope>NUCLEOTIDE SEQUENCE [LARGE SCALE GENOMIC DNA]</scope>
    <source>
        <strain evidence="13">ARYD1</strain>
    </source>
</reference>
<evidence type="ECO:0000256" key="4">
    <source>
        <dbReference type="ARBA" id="ARBA00022679"/>
    </source>
</evidence>
<feature type="region of interest" description="Disordered" evidence="8">
    <location>
        <begin position="126"/>
        <end position="165"/>
    </location>
</feature>
<dbReference type="PROSITE" id="PS50110">
    <property type="entry name" value="RESPONSE_REGULATORY"/>
    <property type="match status" value="1"/>
</dbReference>
<dbReference type="InterPro" id="IPR005467">
    <property type="entry name" value="His_kinase_dom"/>
</dbReference>
<feature type="domain" description="Histidine kinase" evidence="9">
    <location>
        <begin position="311"/>
        <end position="518"/>
    </location>
</feature>
<evidence type="ECO:0000256" key="6">
    <source>
        <dbReference type="PROSITE-ProRule" id="PRU00110"/>
    </source>
</evidence>
<feature type="modified residue" description="Phosphohistidine" evidence="6">
    <location>
        <position position="49"/>
    </location>
</feature>
<comment type="caution">
    <text evidence="13">The sequence shown here is derived from an EMBL/GenBank/DDBJ whole genome shotgun (WGS) entry which is preliminary data.</text>
</comment>
<dbReference type="SMART" id="SM00448">
    <property type="entry name" value="REC"/>
    <property type="match status" value="1"/>
</dbReference>
<feature type="compositionally biased region" description="Basic and acidic residues" evidence="8">
    <location>
        <begin position="131"/>
        <end position="149"/>
    </location>
</feature>